<protein>
    <submittedName>
        <fullName evidence="1">Uncharacterized protein</fullName>
    </submittedName>
</protein>
<comment type="caution">
    <text evidence="1">The sequence shown here is derived from an EMBL/GenBank/DDBJ whole genome shotgun (WGS) entry which is preliminary data.</text>
</comment>
<dbReference type="EMBL" id="JBBPBN010000005">
    <property type="protein sequence ID" value="KAK9038387.1"/>
    <property type="molecule type" value="Genomic_DNA"/>
</dbReference>
<organism evidence="1 2">
    <name type="scientific">Hibiscus sabdariffa</name>
    <name type="common">roselle</name>
    <dbReference type="NCBI Taxonomy" id="183260"/>
    <lineage>
        <taxon>Eukaryota</taxon>
        <taxon>Viridiplantae</taxon>
        <taxon>Streptophyta</taxon>
        <taxon>Embryophyta</taxon>
        <taxon>Tracheophyta</taxon>
        <taxon>Spermatophyta</taxon>
        <taxon>Magnoliopsida</taxon>
        <taxon>eudicotyledons</taxon>
        <taxon>Gunneridae</taxon>
        <taxon>Pentapetalae</taxon>
        <taxon>rosids</taxon>
        <taxon>malvids</taxon>
        <taxon>Malvales</taxon>
        <taxon>Malvaceae</taxon>
        <taxon>Malvoideae</taxon>
        <taxon>Hibiscus</taxon>
    </lineage>
</organism>
<sequence>MSIQWHLCRRQYNGIDRKAAAIIVPYLESCPGCYWFSTRSNTLLESWIPHFIYLRARSSFNKPSMEMECSLPAASSQGTSGSELASEMKYIHSSVPLKHIYK</sequence>
<dbReference type="Proteomes" id="UP001396334">
    <property type="component" value="Unassembled WGS sequence"/>
</dbReference>
<evidence type="ECO:0000313" key="1">
    <source>
        <dbReference type="EMBL" id="KAK9038387.1"/>
    </source>
</evidence>
<accession>A0ABR2TM10</accession>
<proteinExistence type="predicted"/>
<gene>
    <name evidence="1" type="ORF">V6N11_023261</name>
</gene>
<name>A0ABR2TM10_9ROSI</name>
<keyword evidence="2" id="KW-1185">Reference proteome</keyword>
<reference evidence="1 2" key="1">
    <citation type="journal article" date="2024" name="G3 (Bethesda)">
        <title>Genome assembly of Hibiscus sabdariffa L. provides insights into metabolisms of medicinal natural products.</title>
        <authorList>
            <person name="Kim T."/>
        </authorList>
    </citation>
    <scope>NUCLEOTIDE SEQUENCE [LARGE SCALE GENOMIC DNA]</scope>
    <source>
        <strain evidence="1">TK-2024</strain>
        <tissue evidence="1">Old leaves</tissue>
    </source>
</reference>
<evidence type="ECO:0000313" key="2">
    <source>
        <dbReference type="Proteomes" id="UP001396334"/>
    </source>
</evidence>